<reference evidence="13" key="1">
    <citation type="submission" date="2016-09" db="EMBL/GenBank/DDBJ databases">
        <authorList>
            <person name="Varghese N."/>
            <person name="Submissions S."/>
        </authorList>
    </citation>
    <scope>NUCLEOTIDE SEQUENCE [LARGE SCALE GENOMIC DNA]</scope>
    <source>
        <strain evidence="13">JS23</strain>
    </source>
</reference>
<evidence type="ECO:0000259" key="11">
    <source>
        <dbReference type="PROSITE" id="PS51779"/>
    </source>
</evidence>
<dbReference type="InterPro" id="IPR005548">
    <property type="entry name" value="Cell_div_FtsQ/DivIB_C"/>
</dbReference>
<evidence type="ECO:0000256" key="8">
    <source>
        <dbReference type="ARBA" id="ARBA00023306"/>
    </source>
</evidence>
<gene>
    <name evidence="9" type="primary">ftsQ</name>
    <name evidence="12" type="ORF">SAMN05216551_108212</name>
</gene>
<dbReference type="PROSITE" id="PS51779">
    <property type="entry name" value="POTRA"/>
    <property type="match status" value="1"/>
</dbReference>
<evidence type="ECO:0000256" key="4">
    <source>
        <dbReference type="ARBA" id="ARBA00022618"/>
    </source>
</evidence>
<dbReference type="GO" id="GO:0035556">
    <property type="term" value="P:intracellular signal transduction"/>
    <property type="evidence" value="ECO:0007669"/>
    <property type="project" value="InterPro"/>
</dbReference>
<dbReference type="AlphaFoldDB" id="A0A1H2PRQ0"/>
<dbReference type="PANTHER" id="PTHR35851">
    <property type="entry name" value="CELL DIVISION PROTEIN FTSQ"/>
    <property type="match status" value="1"/>
</dbReference>
<dbReference type="Pfam" id="PF03799">
    <property type="entry name" value="FtsQ_DivIB_C"/>
    <property type="match status" value="1"/>
</dbReference>
<dbReference type="Pfam" id="PF08478">
    <property type="entry name" value="POTRA_1"/>
    <property type="match status" value="1"/>
</dbReference>
<dbReference type="STRING" id="1770053.SAMN05216551_108212"/>
<keyword evidence="13" id="KW-1185">Reference proteome</keyword>
<dbReference type="PROSITE" id="PS50008">
    <property type="entry name" value="PIPLC_Y_DOMAIN"/>
    <property type="match status" value="1"/>
</dbReference>
<dbReference type="HAMAP" id="MF_00911">
    <property type="entry name" value="FtsQ_subfam"/>
    <property type="match status" value="1"/>
</dbReference>
<evidence type="ECO:0000256" key="5">
    <source>
        <dbReference type="ARBA" id="ARBA00022692"/>
    </source>
</evidence>
<dbReference type="OrthoDB" id="9790370at2"/>
<keyword evidence="3 9" id="KW-0997">Cell inner membrane</keyword>
<keyword evidence="6 9" id="KW-1133">Transmembrane helix</keyword>
<dbReference type="GO" id="GO:0005886">
    <property type="term" value="C:plasma membrane"/>
    <property type="evidence" value="ECO:0007669"/>
    <property type="project" value="UniProtKB-SubCell"/>
</dbReference>
<evidence type="ECO:0000256" key="3">
    <source>
        <dbReference type="ARBA" id="ARBA00022519"/>
    </source>
</evidence>
<dbReference type="PANTHER" id="PTHR35851:SF1">
    <property type="entry name" value="CELL DIVISION PROTEIN FTSQ"/>
    <property type="match status" value="1"/>
</dbReference>
<keyword evidence="7 9" id="KW-0472">Membrane</keyword>
<dbReference type="Gene3D" id="3.10.20.310">
    <property type="entry name" value="membrane protein fhac"/>
    <property type="match status" value="1"/>
</dbReference>
<dbReference type="Proteomes" id="UP000243719">
    <property type="component" value="Unassembled WGS sequence"/>
</dbReference>
<evidence type="ECO:0000313" key="12">
    <source>
        <dbReference type="EMBL" id="SDV49586.1"/>
    </source>
</evidence>
<comment type="function">
    <text evidence="9">Essential cell division protein. May link together the upstream cell division proteins, which are predominantly cytoplasmic, with the downstream cell division proteins, which are predominantly periplasmic. May control correct divisome assembly.</text>
</comment>
<name>A0A1H2PRQ0_9BURK</name>
<dbReference type="GO" id="GO:0043093">
    <property type="term" value="P:FtsZ-dependent cytokinesis"/>
    <property type="evidence" value="ECO:0007669"/>
    <property type="project" value="UniProtKB-UniRule"/>
</dbReference>
<evidence type="ECO:0000313" key="13">
    <source>
        <dbReference type="Proteomes" id="UP000243719"/>
    </source>
</evidence>
<dbReference type="InterPro" id="IPR034746">
    <property type="entry name" value="POTRA"/>
</dbReference>
<organism evidence="12 13">
    <name type="scientific">Chitinasiproducens palmae</name>
    <dbReference type="NCBI Taxonomy" id="1770053"/>
    <lineage>
        <taxon>Bacteria</taxon>
        <taxon>Pseudomonadati</taxon>
        <taxon>Pseudomonadota</taxon>
        <taxon>Betaproteobacteria</taxon>
        <taxon>Burkholderiales</taxon>
        <taxon>Burkholderiaceae</taxon>
        <taxon>Chitinasiproducens</taxon>
    </lineage>
</organism>
<comment type="similarity">
    <text evidence="9">Belongs to the FtsQ/DivIB family. FtsQ subfamily.</text>
</comment>
<protein>
    <recommendedName>
        <fullName evidence="9">Cell division protein FtsQ</fullName>
    </recommendedName>
</protein>
<keyword evidence="2 9" id="KW-1003">Cell membrane</keyword>
<dbReference type="GO" id="GO:0004435">
    <property type="term" value="F:phosphatidylinositol-4,5-bisphosphate phospholipase C activity"/>
    <property type="evidence" value="ECO:0007669"/>
    <property type="project" value="InterPro"/>
</dbReference>
<dbReference type="GO" id="GO:0006629">
    <property type="term" value="P:lipid metabolic process"/>
    <property type="evidence" value="ECO:0007669"/>
    <property type="project" value="InterPro"/>
</dbReference>
<dbReference type="GO" id="GO:0032153">
    <property type="term" value="C:cell division site"/>
    <property type="evidence" value="ECO:0007669"/>
    <property type="project" value="UniProtKB-UniRule"/>
</dbReference>
<feature type="domain" description="POTRA" evidence="11">
    <location>
        <begin position="37"/>
        <end position="106"/>
    </location>
</feature>
<comment type="subunit">
    <text evidence="9">Part of a complex composed of FtsB, FtsL and FtsQ.</text>
</comment>
<evidence type="ECO:0000256" key="1">
    <source>
        <dbReference type="ARBA" id="ARBA00004370"/>
    </source>
</evidence>
<dbReference type="InterPro" id="IPR026579">
    <property type="entry name" value="FtsQ"/>
</dbReference>
<sequence>MWSNVRQLNLAASALSAAALLAMLGAGGYWLAQRPMFNIRQILVEGETMHVNEPTVRATMIGQLRGNFFTVDLDGARKLFESMPWIRRASVRRVWPDALAVTLEEYRPLATWGDDDQLVSVDGELFTANQAEADEDLPTFYGPPGSEQIVAARYRDFRKWFAPMGAEPDEVVLSPRYAWSVRLSNGTQVELGRERGPSTLDDRSQRLVKAWPQAVQRWGKDIEYADLRYTNGIAIRSASLRFINDPKAAKK</sequence>
<evidence type="ECO:0000256" key="7">
    <source>
        <dbReference type="ARBA" id="ARBA00023136"/>
    </source>
</evidence>
<evidence type="ECO:0000256" key="9">
    <source>
        <dbReference type="HAMAP-Rule" id="MF_00911"/>
    </source>
</evidence>
<dbReference type="InterPro" id="IPR013685">
    <property type="entry name" value="POTRA_FtsQ_type"/>
</dbReference>
<keyword evidence="8 9" id="KW-0131">Cell cycle</keyword>
<feature type="domain" description="PI-PLC Y-box" evidence="10">
    <location>
        <begin position="93"/>
        <end position="122"/>
    </location>
</feature>
<dbReference type="GO" id="GO:0090529">
    <property type="term" value="P:cell septum assembly"/>
    <property type="evidence" value="ECO:0007669"/>
    <property type="project" value="InterPro"/>
</dbReference>
<evidence type="ECO:0000259" key="10">
    <source>
        <dbReference type="PROSITE" id="PS50008"/>
    </source>
</evidence>
<dbReference type="InterPro" id="IPR045335">
    <property type="entry name" value="FtsQ_C_sf"/>
</dbReference>
<keyword evidence="5 9" id="KW-0812">Transmembrane</keyword>
<dbReference type="Gene3D" id="3.40.50.11690">
    <property type="entry name" value="Cell division protein FtsQ/DivIB"/>
    <property type="match status" value="1"/>
</dbReference>
<dbReference type="RefSeq" id="WP_091909830.1">
    <property type="nucleotide sequence ID" value="NZ_FNLO01000008.1"/>
</dbReference>
<evidence type="ECO:0000256" key="6">
    <source>
        <dbReference type="ARBA" id="ARBA00022989"/>
    </source>
</evidence>
<dbReference type="EMBL" id="FNLO01000008">
    <property type="protein sequence ID" value="SDV49586.1"/>
    <property type="molecule type" value="Genomic_DNA"/>
</dbReference>
<accession>A0A1H2PRQ0</accession>
<comment type="subcellular location">
    <subcellularLocation>
        <location evidence="9">Cell inner membrane</location>
        <topology evidence="9">Single-pass type II membrane protein</topology>
    </subcellularLocation>
    <subcellularLocation>
        <location evidence="1">Membrane</location>
    </subcellularLocation>
    <text evidence="9">Localizes to the division septum.</text>
</comment>
<dbReference type="InterPro" id="IPR001711">
    <property type="entry name" value="PLipase_C_Pinositol-sp_Y"/>
</dbReference>
<proteinExistence type="inferred from homology"/>
<evidence type="ECO:0000256" key="2">
    <source>
        <dbReference type="ARBA" id="ARBA00022475"/>
    </source>
</evidence>
<keyword evidence="4 9" id="KW-0132">Cell division</keyword>